<protein>
    <submittedName>
        <fullName evidence="1">Uncharacterized protein</fullName>
    </submittedName>
</protein>
<proteinExistence type="predicted"/>
<sequence length="425" mass="48676">MIFSFKHNPINEISVDDDNNSILDNNGFDEDNEEFDVNALTTTEDFKHVLGLALLKFETVHLIPISTINDIISNISYLHSLSLSNLKLHLKDKMNGLDGSNTDIESILQSEINKDFLTNFFSNSEEYRFTSNFKRQAFYKETFGLVEPISIELGLNGSNKKCQYHYVPLKQTLDSLLSNNSVKHQLEHPQNLCFDNIFTDIIDGESFKRNPYFSENPSALKLVMYQDAFEIVNPLGSAKKTFKLVGFYLTLADFYPQFRSKIENMQLALICKESDLEYFGNKVLDPLIRDIKDLSTGVYLSNNIFVKANLLCLVGDNLGSHWIGGFVTNFGNAKYFCRFCCVNRDLWVNNHYVYAPLRNRQSYTQSIHNIENNDLLHDMGIKSECLFHNLLGFHVCNPGLPPCIGHDLFEGVVKYDLTLFLKEII</sequence>
<evidence type="ECO:0000313" key="2">
    <source>
        <dbReference type="Proteomes" id="UP001347796"/>
    </source>
</evidence>
<gene>
    <name evidence="1" type="ORF">SNE40_008431</name>
</gene>
<dbReference type="EMBL" id="JAZGQO010000006">
    <property type="protein sequence ID" value="KAK6186386.1"/>
    <property type="molecule type" value="Genomic_DNA"/>
</dbReference>
<evidence type="ECO:0000313" key="1">
    <source>
        <dbReference type="EMBL" id="KAK6186386.1"/>
    </source>
</evidence>
<dbReference type="Proteomes" id="UP001347796">
    <property type="component" value="Unassembled WGS sequence"/>
</dbReference>
<comment type="caution">
    <text evidence="1">The sequence shown here is derived from an EMBL/GenBank/DDBJ whole genome shotgun (WGS) entry which is preliminary data.</text>
</comment>
<keyword evidence="2" id="KW-1185">Reference proteome</keyword>
<accession>A0AAN8Q3P4</accession>
<name>A0AAN8Q3P4_PATCE</name>
<reference evidence="1 2" key="1">
    <citation type="submission" date="2024-01" db="EMBL/GenBank/DDBJ databases">
        <title>The genome of the rayed Mediterranean limpet Patella caerulea (Linnaeus, 1758).</title>
        <authorList>
            <person name="Anh-Thu Weber A."/>
            <person name="Halstead-Nussloch G."/>
        </authorList>
    </citation>
    <scope>NUCLEOTIDE SEQUENCE [LARGE SCALE GENOMIC DNA]</scope>
    <source>
        <strain evidence="1">AATW-2023a</strain>
        <tissue evidence="1">Whole specimen</tissue>
    </source>
</reference>
<organism evidence="1 2">
    <name type="scientific">Patella caerulea</name>
    <name type="common">Rayed Mediterranean limpet</name>
    <dbReference type="NCBI Taxonomy" id="87958"/>
    <lineage>
        <taxon>Eukaryota</taxon>
        <taxon>Metazoa</taxon>
        <taxon>Spiralia</taxon>
        <taxon>Lophotrochozoa</taxon>
        <taxon>Mollusca</taxon>
        <taxon>Gastropoda</taxon>
        <taxon>Patellogastropoda</taxon>
        <taxon>Patelloidea</taxon>
        <taxon>Patellidae</taxon>
        <taxon>Patella</taxon>
    </lineage>
</organism>
<dbReference type="AlphaFoldDB" id="A0AAN8Q3P4"/>